<evidence type="ECO:0000256" key="1">
    <source>
        <dbReference type="SAM" id="Coils"/>
    </source>
</evidence>
<organism evidence="2 3">
    <name type="scientific">Streptomyces vulcanius</name>
    <dbReference type="NCBI Taxonomy" id="1441876"/>
    <lineage>
        <taxon>Bacteria</taxon>
        <taxon>Bacillati</taxon>
        <taxon>Actinomycetota</taxon>
        <taxon>Actinomycetes</taxon>
        <taxon>Kitasatosporales</taxon>
        <taxon>Streptomycetaceae</taxon>
        <taxon>Streptomyces</taxon>
    </lineage>
</organism>
<evidence type="ECO:0000313" key="3">
    <source>
        <dbReference type="Proteomes" id="UP001595839"/>
    </source>
</evidence>
<dbReference type="Proteomes" id="UP001595839">
    <property type="component" value="Unassembled WGS sequence"/>
</dbReference>
<proteinExistence type="predicted"/>
<dbReference type="RefSeq" id="WP_381168599.1">
    <property type="nucleotide sequence ID" value="NZ_JBHSFK010000016.1"/>
</dbReference>
<accession>A0ABV9AU30</accession>
<keyword evidence="3" id="KW-1185">Reference proteome</keyword>
<gene>
    <name evidence="2" type="ORF">ACFPIH_25095</name>
</gene>
<dbReference type="EMBL" id="JBHSFK010000016">
    <property type="protein sequence ID" value="MFC4502749.1"/>
    <property type="molecule type" value="Genomic_DNA"/>
</dbReference>
<evidence type="ECO:0000313" key="2">
    <source>
        <dbReference type="EMBL" id="MFC4502749.1"/>
    </source>
</evidence>
<keyword evidence="1" id="KW-0175">Coiled coil</keyword>
<reference evidence="3" key="1">
    <citation type="journal article" date="2019" name="Int. J. Syst. Evol. Microbiol.">
        <title>The Global Catalogue of Microorganisms (GCM) 10K type strain sequencing project: providing services to taxonomists for standard genome sequencing and annotation.</title>
        <authorList>
            <consortium name="The Broad Institute Genomics Platform"/>
            <consortium name="The Broad Institute Genome Sequencing Center for Infectious Disease"/>
            <person name="Wu L."/>
            <person name="Ma J."/>
        </authorList>
    </citation>
    <scope>NUCLEOTIDE SEQUENCE [LARGE SCALE GENOMIC DNA]</scope>
    <source>
        <strain evidence="3">CGMCC 4.7177</strain>
    </source>
</reference>
<protein>
    <submittedName>
        <fullName evidence="2">Uncharacterized protein</fullName>
    </submittedName>
</protein>
<comment type="caution">
    <text evidence="2">The sequence shown here is derived from an EMBL/GenBank/DDBJ whole genome shotgun (WGS) entry which is preliminary data.</text>
</comment>
<name>A0ABV9AU30_9ACTN</name>
<sequence>MTQAGQDRIDIAATAVALAAEAAELQTRVTALRRELVDLDERMRAVSAALHRRARVTFSPSLPASPRRT</sequence>
<feature type="coiled-coil region" evidence="1">
    <location>
        <begin position="15"/>
        <end position="49"/>
    </location>
</feature>